<feature type="transmembrane region" description="Helical" evidence="1">
    <location>
        <begin position="89"/>
        <end position="109"/>
    </location>
</feature>
<dbReference type="AlphaFoldDB" id="A0A2X1Y1L2"/>
<reference evidence="2 3" key="1">
    <citation type="submission" date="2018-06" db="EMBL/GenBank/DDBJ databases">
        <authorList>
            <consortium name="Pathogen Informatics"/>
            <person name="Doyle S."/>
        </authorList>
    </citation>
    <scope>NUCLEOTIDE SEQUENCE [LARGE SCALE GENOMIC DNA]</scope>
    <source>
        <strain evidence="2 3">NCTC13076</strain>
    </source>
</reference>
<protein>
    <submittedName>
        <fullName evidence="2">Uncharacterized protein</fullName>
    </submittedName>
</protein>
<dbReference type="EMBL" id="UATM01000032">
    <property type="protein sequence ID" value="SPY47064.1"/>
    <property type="molecule type" value="Genomic_DNA"/>
</dbReference>
<feature type="transmembrane region" description="Helical" evidence="1">
    <location>
        <begin position="60"/>
        <end position="77"/>
    </location>
</feature>
<evidence type="ECO:0000313" key="3">
    <source>
        <dbReference type="Proteomes" id="UP000250070"/>
    </source>
</evidence>
<keyword evidence="1" id="KW-0472">Membrane</keyword>
<evidence type="ECO:0000313" key="2">
    <source>
        <dbReference type="EMBL" id="SPY47064.1"/>
    </source>
</evidence>
<feature type="transmembrane region" description="Helical" evidence="1">
    <location>
        <begin position="32"/>
        <end position="48"/>
    </location>
</feature>
<dbReference type="Proteomes" id="UP000250070">
    <property type="component" value="Unassembled WGS sequence"/>
</dbReference>
<feature type="transmembrane region" description="Helical" evidence="1">
    <location>
        <begin position="9"/>
        <end position="26"/>
    </location>
</feature>
<accession>A0A2X1Y1L2</accession>
<keyword evidence="1" id="KW-1133">Transmembrane helix</keyword>
<proteinExistence type="predicted"/>
<organism evidence="2 3">
    <name type="scientific">Peptoniphilus harei</name>
    <dbReference type="NCBI Taxonomy" id="54005"/>
    <lineage>
        <taxon>Bacteria</taxon>
        <taxon>Bacillati</taxon>
        <taxon>Bacillota</taxon>
        <taxon>Tissierellia</taxon>
        <taxon>Tissierellales</taxon>
        <taxon>Peptoniphilaceae</taxon>
        <taxon>Peptoniphilus</taxon>
    </lineage>
</organism>
<sequence>MKLLKNKNLHILYLFVFIALAFVNYFYPINKIAVLIYSILSLLILSFFEKIYSFKFSNHIKCLAIIYIILVLIEFFIEDFISPMASESPQNHVFIFLSSLSILTIYKILKYKKPNKKGRC</sequence>
<name>A0A2X1Y1L2_9FIRM</name>
<evidence type="ECO:0000256" key="1">
    <source>
        <dbReference type="SAM" id="Phobius"/>
    </source>
</evidence>
<gene>
    <name evidence="2" type="ORF">NCTC13076_00961</name>
</gene>
<keyword evidence="1" id="KW-0812">Transmembrane</keyword>